<keyword evidence="3" id="KW-1185">Reference proteome</keyword>
<feature type="transmembrane region" description="Helical" evidence="1">
    <location>
        <begin position="70"/>
        <end position="92"/>
    </location>
</feature>
<organism evidence="2 3">
    <name type="scientific">Streptomyces cavourensis</name>
    <dbReference type="NCBI Taxonomy" id="67258"/>
    <lineage>
        <taxon>Bacteria</taxon>
        <taxon>Bacillati</taxon>
        <taxon>Actinomycetota</taxon>
        <taxon>Actinomycetes</taxon>
        <taxon>Kitasatosporales</taxon>
        <taxon>Streptomycetaceae</taxon>
        <taxon>Streptomyces</taxon>
    </lineage>
</organism>
<evidence type="ECO:0000313" key="3">
    <source>
        <dbReference type="Proteomes" id="UP001058236"/>
    </source>
</evidence>
<keyword evidence="1" id="KW-0472">Membrane</keyword>
<sequence length="102" mass="11153">MPSAEMVSLISFLAVLLVFFSIDVRSRDSGAPGPWHTRLFEWASRIGGISTALALTLGWVDLFLPDENDLIHVAFVAVPGSIAVTCAIVLGLEMLWQRWDAP</sequence>
<feature type="transmembrane region" description="Helical" evidence="1">
    <location>
        <begin position="42"/>
        <end position="64"/>
    </location>
</feature>
<keyword evidence="1" id="KW-0812">Transmembrane</keyword>
<accession>A0ABY5F964</accession>
<protein>
    <submittedName>
        <fullName evidence="2">Uncharacterized protein</fullName>
    </submittedName>
</protein>
<keyword evidence="1" id="KW-1133">Transmembrane helix</keyword>
<dbReference type="GeneID" id="97756605"/>
<name>A0ABY5F964_9ACTN</name>
<dbReference type="Proteomes" id="UP001058236">
    <property type="component" value="Chromosome"/>
</dbReference>
<dbReference type="RefSeq" id="WP_229866001.1">
    <property type="nucleotide sequence ID" value="NZ_BMSP01000009.1"/>
</dbReference>
<evidence type="ECO:0000256" key="1">
    <source>
        <dbReference type="SAM" id="Phobius"/>
    </source>
</evidence>
<feature type="transmembrane region" description="Helical" evidence="1">
    <location>
        <begin position="6"/>
        <end position="22"/>
    </location>
</feature>
<evidence type="ECO:0000313" key="2">
    <source>
        <dbReference type="EMBL" id="UTR80232.1"/>
    </source>
</evidence>
<gene>
    <name evidence="2" type="ORF">NLU04_17945</name>
</gene>
<proteinExistence type="predicted"/>
<reference evidence="2" key="1">
    <citation type="submission" date="2022-07" db="EMBL/GenBank/DDBJ databases">
        <title>Genomic of Streptomyces cavourensis F2.</title>
        <authorList>
            <person name="Hu S."/>
            <person name="Liang W."/>
        </authorList>
    </citation>
    <scope>NUCLEOTIDE SEQUENCE</scope>
    <source>
        <strain evidence="2">F2</strain>
    </source>
</reference>
<dbReference type="EMBL" id="CP101397">
    <property type="protein sequence ID" value="UTR80232.1"/>
    <property type="molecule type" value="Genomic_DNA"/>
</dbReference>